<accession>A0AAP6MKL4</accession>
<dbReference type="Proteomes" id="UP001302316">
    <property type="component" value="Unassembled WGS sequence"/>
</dbReference>
<feature type="domain" description="Phosphoribosyltransferase" evidence="2">
    <location>
        <begin position="10"/>
        <end position="167"/>
    </location>
</feature>
<feature type="compositionally biased region" description="Basic and acidic residues" evidence="1">
    <location>
        <begin position="225"/>
        <end position="236"/>
    </location>
</feature>
<dbReference type="Gene3D" id="3.40.50.2020">
    <property type="match status" value="1"/>
</dbReference>
<feature type="region of interest" description="Disordered" evidence="1">
    <location>
        <begin position="215"/>
        <end position="236"/>
    </location>
</feature>
<dbReference type="Gene3D" id="3.30.1310.20">
    <property type="entry name" value="PRTase-like"/>
    <property type="match status" value="1"/>
</dbReference>
<evidence type="ECO:0000313" key="4">
    <source>
        <dbReference type="Proteomes" id="UP001302316"/>
    </source>
</evidence>
<dbReference type="InterPro" id="IPR029057">
    <property type="entry name" value="PRTase-like"/>
</dbReference>
<proteinExistence type="predicted"/>
<name>A0AAP6MKL4_9GAMM</name>
<keyword evidence="4" id="KW-1185">Reference proteome</keyword>
<gene>
    <name evidence="3" type="ORF">VCB98_08965</name>
</gene>
<sequence length="236" mass="25594">MFELFEDREQAGRALAAALAHYRDEPGLLVLGLARGGLPVAAEVAAGLGAELDVLVIRKIRAPGHPELAIGAVGPDQVRVLNEDIITQMGISLAELVHATHKARAELTEREHRYRLKRPATPVRGRTVIIVDDGLATGASLEAAIASVRQGQATRIITAIPVGVPDAVQRLESRSDQLICLMAPKNFVAVSRWYRHFNQVSDDEVIACLNRFQKNTADGGPQSTDTHDSPHRPHHS</sequence>
<organism evidence="3 4">
    <name type="scientific">Natronospira elongata</name>
    <dbReference type="NCBI Taxonomy" id="3110268"/>
    <lineage>
        <taxon>Bacteria</taxon>
        <taxon>Pseudomonadati</taxon>
        <taxon>Pseudomonadota</taxon>
        <taxon>Gammaproteobacteria</taxon>
        <taxon>Natronospirales</taxon>
        <taxon>Natronospiraceae</taxon>
        <taxon>Natronospira</taxon>
    </lineage>
</organism>
<reference evidence="3 4" key="1">
    <citation type="submission" date="2023-12" db="EMBL/GenBank/DDBJ databases">
        <title>Whole-genome sequencing of halo(alkali)philic microorganisms from hypersaline lakes.</title>
        <authorList>
            <person name="Sorokin D.Y."/>
            <person name="Merkel A.Y."/>
            <person name="Messina E."/>
            <person name="Yakimov M."/>
        </authorList>
    </citation>
    <scope>NUCLEOTIDE SEQUENCE [LARGE SCALE GENOMIC DNA]</scope>
    <source>
        <strain evidence="3 4">AB-CW1</strain>
    </source>
</reference>
<dbReference type="InterPro" id="IPR000836">
    <property type="entry name" value="PRTase_dom"/>
</dbReference>
<evidence type="ECO:0000313" key="3">
    <source>
        <dbReference type="EMBL" id="MEA5445948.1"/>
    </source>
</evidence>
<evidence type="ECO:0000256" key="1">
    <source>
        <dbReference type="SAM" id="MobiDB-lite"/>
    </source>
</evidence>
<dbReference type="CDD" id="cd06223">
    <property type="entry name" value="PRTases_typeI"/>
    <property type="match status" value="1"/>
</dbReference>
<dbReference type="RefSeq" id="WP_346051871.1">
    <property type="nucleotide sequence ID" value="NZ_JAYGII010000017.1"/>
</dbReference>
<protein>
    <submittedName>
        <fullName evidence="3">Phosphoribosyltransferase</fullName>
    </submittedName>
</protein>
<dbReference type="EMBL" id="JAYGII010000017">
    <property type="protein sequence ID" value="MEA5445948.1"/>
    <property type="molecule type" value="Genomic_DNA"/>
</dbReference>
<dbReference type="SUPFAM" id="SSF53271">
    <property type="entry name" value="PRTase-like"/>
    <property type="match status" value="1"/>
</dbReference>
<dbReference type="AlphaFoldDB" id="A0AAP6MKL4"/>
<keyword evidence="3" id="KW-0808">Transferase</keyword>
<evidence type="ECO:0000259" key="2">
    <source>
        <dbReference type="Pfam" id="PF00156"/>
    </source>
</evidence>
<dbReference type="GO" id="GO:0016757">
    <property type="term" value="F:glycosyltransferase activity"/>
    <property type="evidence" value="ECO:0007669"/>
    <property type="project" value="UniProtKB-KW"/>
</dbReference>
<comment type="caution">
    <text evidence="3">The sequence shown here is derived from an EMBL/GenBank/DDBJ whole genome shotgun (WGS) entry which is preliminary data.</text>
</comment>
<dbReference type="Pfam" id="PF00156">
    <property type="entry name" value="Pribosyltran"/>
    <property type="match status" value="1"/>
</dbReference>
<keyword evidence="3" id="KW-0328">Glycosyltransferase</keyword>
<feature type="compositionally biased region" description="Polar residues" evidence="1">
    <location>
        <begin position="215"/>
        <end position="224"/>
    </location>
</feature>